<dbReference type="InterPro" id="IPR001229">
    <property type="entry name" value="Jacalin-like_lectin_dom"/>
</dbReference>
<evidence type="ECO:0000259" key="2">
    <source>
        <dbReference type="Pfam" id="PF01419"/>
    </source>
</evidence>
<dbReference type="GeneID" id="30970591"/>
<feature type="domain" description="Jacalin-type lectin" evidence="2">
    <location>
        <begin position="11"/>
        <end position="141"/>
    </location>
</feature>
<dbReference type="InterPro" id="IPR036404">
    <property type="entry name" value="Jacalin-like_lectin_dom_sf"/>
</dbReference>
<dbReference type="EMBL" id="KV878985">
    <property type="protein sequence ID" value="OJJ96421.1"/>
    <property type="molecule type" value="Genomic_DNA"/>
</dbReference>
<accession>A0A1L9WJS9</accession>
<dbReference type="RefSeq" id="XP_020052761.1">
    <property type="nucleotide sequence ID" value="XM_020196777.1"/>
</dbReference>
<dbReference type="OrthoDB" id="4284408at2759"/>
<dbReference type="Pfam" id="PF01419">
    <property type="entry name" value="Jacalin"/>
    <property type="match status" value="1"/>
</dbReference>
<name>A0A1L9WJS9_ASPA1</name>
<sequence length="157" mass="17047">MANVADLARDGPYGGQGGSAYDGTHNEQRVRHIDAWSTQYQNYDVLGAIQFGFEDGTSSGRIGGRDPNLPYYPKSFDFADDENIDRMTVFAGNGEGFCNGFTFHTTHGRTWNVGGTEGLPSEVPDLGRQGEWAGATGRDGQHGADAVIDSMILYFKQ</sequence>
<evidence type="ECO:0000256" key="1">
    <source>
        <dbReference type="SAM" id="MobiDB-lite"/>
    </source>
</evidence>
<proteinExistence type="predicted"/>
<evidence type="ECO:0000313" key="4">
    <source>
        <dbReference type="Proteomes" id="UP000184546"/>
    </source>
</evidence>
<feature type="region of interest" description="Disordered" evidence="1">
    <location>
        <begin position="1"/>
        <end position="24"/>
    </location>
</feature>
<keyword evidence="4" id="KW-1185">Reference proteome</keyword>
<dbReference type="SUPFAM" id="SSF51101">
    <property type="entry name" value="Mannose-binding lectins"/>
    <property type="match status" value="1"/>
</dbReference>
<organism evidence="3 4">
    <name type="scientific">Aspergillus aculeatus (strain ATCC 16872 / CBS 172.66 / WB 5094)</name>
    <dbReference type="NCBI Taxonomy" id="690307"/>
    <lineage>
        <taxon>Eukaryota</taxon>
        <taxon>Fungi</taxon>
        <taxon>Dikarya</taxon>
        <taxon>Ascomycota</taxon>
        <taxon>Pezizomycotina</taxon>
        <taxon>Eurotiomycetes</taxon>
        <taxon>Eurotiomycetidae</taxon>
        <taxon>Eurotiales</taxon>
        <taxon>Aspergillaceae</taxon>
        <taxon>Aspergillus</taxon>
        <taxon>Aspergillus subgen. Circumdati</taxon>
    </lineage>
</organism>
<dbReference type="VEuPathDB" id="FungiDB:ASPACDRAFT_125023"/>
<evidence type="ECO:0000313" key="3">
    <source>
        <dbReference type="EMBL" id="OJJ96421.1"/>
    </source>
</evidence>
<dbReference type="Gene3D" id="2.100.10.30">
    <property type="entry name" value="Jacalin-like lectin domain"/>
    <property type="match status" value="1"/>
</dbReference>
<reference evidence="4" key="1">
    <citation type="journal article" date="2017" name="Genome Biol.">
        <title>Comparative genomics reveals high biological diversity and specific adaptations in the industrially and medically important fungal genus Aspergillus.</title>
        <authorList>
            <person name="de Vries R.P."/>
            <person name="Riley R."/>
            <person name="Wiebenga A."/>
            <person name="Aguilar-Osorio G."/>
            <person name="Amillis S."/>
            <person name="Uchima C.A."/>
            <person name="Anderluh G."/>
            <person name="Asadollahi M."/>
            <person name="Askin M."/>
            <person name="Barry K."/>
            <person name="Battaglia E."/>
            <person name="Bayram O."/>
            <person name="Benocci T."/>
            <person name="Braus-Stromeyer S.A."/>
            <person name="Caldana C."/>
            <person name="Canovas D."/>
            <person name="Cerqueira G.C."/>
            <person name="Chen F."/>
            <person name="Chen W."/>
            <person name="Choi C."/>
            <person name="Clum A."/>
            <person name="Dos Santos R.A."/>
            <person name="Damasio A.R."/>
            <person name="Diallinas G."/>
            <person name="Emri T."/>
            <person name="Fekete E."/>
            <person name="Flipphi M."/>
            <person name="Freyberg S."/>
            <person name="Gallo A."/>
            <person name="Gournas C."/>
            <person name="Habgood R."/>
            <person name="Hainaut M."/>
            <person name="Harispe M.L."/>
            <person name="Henrissat B."/>
            <person name="Hilden K.S."/>
            <person name="Hope R."/>
            <person name="Hossain A."/>
            <person name="Karabika E."/>
            <person name="Karaffa L."/>
            <person name="Karanyi Z."/>
            <person name="Krasevec N."/>
            <person name="Kuo A."/>
            <person name="Kusch H."/>
            <person name="LaButti K."/>
            <person name="Lagendijk E.L."/>
            <person name="Lapidus A."/>
            <person name="Levasseur A."/>
            <person name="Lindquist E."/>
            <person name="Lipzen A."/>
            <person name="Logrieco A.F."/>
            <person name="MacCabe A."/>
            <person name="Maekelae M.R."/>
            <person name="Malavazi I."/>
            <person name="Melin P."/>
            <person name="Meyer V."/>
            <person name="Mielnichuk N."/>
            <person name="Miskei M."/>
            <person name="Molnar A.P."/>
            <person name="Mule G."/>
            <person name="Ngan C.Y."/>
            <person name="Orejas M."/>
            <person name="Orosz E."/>
            <person name="Ouedraogo J.P."/>
            <person name="Overkamp K.M."/>
            <person name="Park H.-S."/>
            <person name="Perrone G."/>
            <person name="Piumi F."/>
            <person name="Punt P.J."/>
            <person name="Ram A.F."/>
            <person name="Ramon A."/>
            <person name="Rauscher S."/>
            <person name="Record E."/>
            <person name="Riano-Pachon D.M."/>
            <person name="Robert V."/>
            <person name="Roehrig J."/>
            <person name="Ruller R."/>
            <person name="Salamov A."/>
            <person name="Salih N.S."/>
            <person name="Samson R.A."/>
            <person name="Sandor E."/>
            <person name="Sanguinetti M."/>
            <person name="Schuetze T."/>
            <person name="Sepcic K."/>
            <person name="Shelest E."/>
            <person name="Sherlock G."/>
            <person name="Sophianopoulou V."/>
            <person name="Squina F.M."/>
            <person name="Sun H."/>
            <person name="Susca A."/>
            <person name="Todd R.B."/>
            <person name="Tsang A."/>
            <person name="Unkles S.E."/>
            <person name="van de Wiele N."/>
            <person name="van Rossen-Uffink D."/>
            <person name="Oliveira J.V."/>
            <person name="Vesth T.C."/>
            <person name="Visser J."/>
            <person name="Yu J.-H."/>
            <person name="Zhou M."/>
            <person name="Andersen M.R."/>
            <person name="Archer D.B."/>
            <person name="Baker S.E."/>
            <person name="Benoit I."/>
            <person name="Brakhage A.A."/>
            <person name="Braus G.H."/>
            <person name="Fischer R."/>
            <person name="Frisvad J.C."/>
            <person name="Goldman G.H."/>
            <person name="Houbraken J."/>
            <person name="Oakley B."/>
            <person name="Pocsi I."/>
            <person name="Scazzocchio C."/>
            <person name="Seiboth B."/>
            <person name="vanKuyk P.A."/>
            <person name="Wortman J."/>
            <person name="Dyer P.S."/>
            <person name="Grigoriev I.V."/>
        </authorList>
    </citation>
    <scope>NUCLEOTIDE SEQUENCE [LARGE SCALE GENOMIC DNA]</scope>
    <source>
        <strain evidence="4">ATCC 16872 / CBS 172.66 / WB 5094</strain>
    </source>
</reference>
<dbReference type="OMA" id="KIDAWGR"/>
<gene>
    <name evidence="3" type="ORF">ASPACDRAFT_125023</name>
</gene>
<protein>
    <recommendedName>
        <fullName evidence="2">Jacalin-type lectin domain-containing protein</fullName>
    </recommendedName>
</protein>
<dbReference type="Proteomes" id="UP000184546">
    <property type="component" value="Unassembled WGS sequence"/>
</dbReference>
<dbReference type="AlphaFoldDB" id="A0A1L9WJS9"/>